<dbReference type="GeneID" id="36558038"/>
<sequence>MSILWPILGPITEAPRLPDHQVTFQKDLLGEGRTRGPSTSEFQPNVESQEVEIESTAYEESSGEMDEGTEGSVTDKESSVQNLVEKYQSADSKRLSAHPEFKASATPSRTDFPSTKLMQPRESAEGNDKALQSAGETDDDEL</sequence>
<proteinExistence type="predicted"/>
<name>A0A2I2FR34_9EURO</name>
<feature type="compositionally biased region" description="Polar residues" evidence="1">
    <location>
        <begin position="105"/>
        <end position="117"/>
    </location>
</feature>
<feature type="compositionally biased region" description="Polar residues" evidence="1">
    <location>
        <begin position="36"/>
        <end position="48"/>
    </location>
</feature>
<accession>A0A2I2FR34</accession>
<dbReference type="Proteomes" id="UP000234275">
    <property type="component" value="Unassembled WGS sequence"/>
</dbReference>
<dbReference type="EMBL" id="MSFO01000011">
    <property type="protein sequence ID" value="PLB43093.1"/>
    <property type="molecule type" value="Genomic_DNA"/>
</dbReference>
<dbReference type="AlphaFoldDB" id="A0A2I2FR34"/>
<protein>
    <submittedName>
        <fullName evidence="2">Uncharacterized protein</fullName>
    </submittedName>
</protein>
<keyword evidence="3" id="KW-1185">Reference proteome</keyword>
<feature type="region of interest" description="Disordered" evidence="1">
    <location>
        <begin position="27"/>
        <end position="142"/>
    </location>
</feature>
<comment type="caution">
    <text evidence="2">The sequence shown here is derived from an EMBL/GenBank/DDBJ whole genome shotgun (WGS) entry which is preliminary data.</text>
</comment>
<evidence type="ECO:0000313" key="3">
    <source>
        <dbReference type="Proteomes" id="UP000234275"/>
    </source>
</evidence>
<dbReference type="RefSeq" id="XP_024698395.1">
    <property type="nucleotide sequence ID" value="XM_024850339.1"/>
</dbReference>
<organism evidence="2 3">
    <name type="scientific">Aspergillus steynii IBT 23096</name>
    <dbReference type="NCBI Taxonomy" id="1392250"/>
    <lineage>
        <taxon>Eukaryota</taxon>
        <taxon>Fungi</taxon>
        <taxon>Dikarya</taxon>
        <taxon>Ascomycota</taxon>
        <taxon>Pezizomycotina</taxon>
        <taxon>Eurotiomycetes</taxon>
        <taxon>Eurotiomycetidae</taxon>
        <taxon>Eurotiales</taxon>
        <taxon>Aspergillaceae</taxon>
        <taxon>Aspergillus</taxon>
        <taxon>Aspergillus subgen. Circumdati</taxon>
    </lineage>
</organism>
<evidence type="ECO:0000256" key="1">
    <source>
        <dbReference type="SAM" id="MobiDB-lite"/>
    </source>
</evidence>
<feature type="compositionally biased region" description="Basic and acidic residues" evidence="1">
    <location>
        <begin position="91"/>
        <end position="101"/>
    </location>
</feature>
<gene>
    <name evidence="2" type="ORF">P170DRAFT_441547</name>
</gene>
<evidence type="ECO:0000313" key="2">
    <source>
        <dbReference type="EMBL" id="PLB43093.1"/>
    </source>
</evidence>
<reference evidence="2 3" key="1">
    <citation type="submission" date="2016-12" db="EMBL/GenBank/DDBJ databases">
        <title>The genomes of Aspergillus section Nigri reveals drivers in fungal speciation.</title>
        <authorList>
            <consortium name="DOE Joint Genome Institute"/>
            <person name="Vesth T.C."/>
            <person name="Nybo J."/>
            <person name="Theobald S."/>
            <person name="Brandl J."/>
            <person name="Frisvad J.C."/>
            <person name="Nielsen K.F."/>
            <person name="Lyhne E.K."/>
            <person name="Kogle M.E."/>
            <person name="Kuo A."/>
            <person name="Riley R."/>
            <person name="Clum A."/>
            <person name="Nolan M."/>
            <person name="Lipzen A."/>
            <person name="Salamov A."/>
            <person name="Henrissat B."/>
            <person name="Wiebenga A."/>
            <person name="De Vries R.P."/>
            <person name="Grigoriev I.V."/>
            <person name="Mortensen U.H."/>
            <person name="Andersen M.R."/>
            <person name="Baker S.E."/>
        </authorList>
    </citation>
    <scope>NUCLEOTIDE SEQUENCE [LARGE SCALE GENOMIC DNA]</scope>
    <source>
        <strain evidence="2 3">IBT 23096</strain>
    </source>
</reference>
<dbReference type="VEuPathDB" id="FungiDB:P170DRAFT_441547"/>